<keyword evidence="1" id="KW-0479">Metal-binding</keyword>
<evidence type="ECO:0000259" key="3">
    <source>
        <dbReference type="Pfam" id="PF07969"/>
    </source>
</evidence>
<dbReference type="InterPro" id="IPR011059">
    <property type="entry name" value="Metal-dep_hydrolase_composite"/>
</dbReference>
<dbReference type="InterPro" id="IPR032466">
    <property type="entry name" value="Metal_Hydrolase"/>
</dbReference>
<dbReference type="GO" id="GO:0004131">
    <property type="term" value="F:cytosine deaminase activity"/>
    <property type="evidence" value="ECO:0007669"/>
    <property type="project" value="UniProtKB-EC"/>
</dbReference>
<dbReference type="Proteomes" id="UP000646053">
    <property type="component" value="Unassembled WGS sequence"/>
</dbReference>
<feature type="domain" description="Amidohydrolase 3" evidence="3">
    <location>
        <begin position="213"/>
        <end position="406"/>
    </location>
</feature>
<dbReference type="GO" id="GO:0035888">
    <property type="term" value="F:isoguanine deaminase activity"/>
    <property type="evidence" value="ECO:0007669"/>
    <property type="project" value="TreeGrafter"/>
</dbReference>
<dbReference type="InterPro" id="IPR052349">
    <property type="entry name" value="Metallo-hydrolase_Enzymes"/>
</dbReference>
<protein>
    <submittedName>
        <fullName evidence="4">Cytosine deaminase</fullName>
        <ecNumber evidence="4">3.5.4.1</ecNumber>
    </submittedName>
</protein>
<dbReference type="EMBL" id="WVIE01000005">
    <property type="protein sequence ID" value="NDJ16881.1"/>
    <property type="molecule type" value="Genomic_DNA"/>
</dbReference>
<dbReference type="CDD" id="cd01293">
    <property type="entry name" value="Bact_CD"/>
    <property type="match status" value="1"/>
</dbReference>
<dbReference type="GO" id="GO:0046872">
    <property type="term" value="F:metal ion binding"/>
    <property type="evidence" value="ECO:0007669"/>
    <property type="project" value="UniProtKB-KW"/>
</dbReference>
<dbReference type="InterPro" id="IPR013108">
    <property type="entry name" value="Amidohydro_3"/>
</dbReference>
<keyword evidence="5" id="KW-1185">Reference proteome</keyword>
<dbReference type="AlphaFoldDB" id="A0A8J8CIT5"/>
<dbReference type="GO" id="GO:0006209">
    <property type="term" value="P:cytosine catabolic process"/>
    <property type="evidence" value="ECO:0007669"/>
    <property type="project" value="TreeGrafter"/>
</dbReference>
<proteinExistence type="predicted"/>
<dbReference type="FunFam" id="3.20.20.140:FF:000019">
    <property type="entry name" value="Cytosine deaminase"/>
    <property type="match status" value="1"/>
</dbReference>
<dbReference type="NCBIfam" id="NF005759">
    <property type="entry name" value="PRK07583.1"/>
    <property type="match status" value="1"/>
</dbReference>
<reference evidence="4" key="1">
    <citation type="submission" date="2019-12" db="EMBL/GenBank/DDBJ databases">
        <title>High-Quality draft genome sequences of three cyanobacteria isolated from the limestone walls of the Old Cathedral of Coimbra.</title>
        <authorList>
            <person name="Tiago I."/>
            <person name="Soares F."/>
            <person name="Portugal A."/>
        </authorList>
    </citation>
    <scope>NUCLEOTIDE SEQUENCE</scope>
    <source>
        <strain evidence="4">A</strain>
    </source>
</reference>
<dbReference type="PANTHER" id="PTHR32027">
    <property type="entry name" value="CYTOSINE DEAMINASE"/>
    <property type="match status" value="1"/>
</dbReference>
<dbReference type="EC" id="3.5.4.1" evidence="4"/>
<evidence type="ECO:0000313" key="4">
    <source>
        <dbReference type="EMBL" id="NDJ16881.1"/>
    </source>
</evidence>
<sequence>MIFDATHYWLRNAHIPSSLIVSGNKWTSRKAANDGLLLVDLEIADGSISTILAAGTFDSYTYPSLDLKGGMVLACFVDLHTHLDKGHSSPRTPNPDGTFDSALKTAQSDAKKWNADEVYRRMEFGLKCSYAHGTAAIRTHIDAFGKQGEMSFSVFRELRRQWHGSSGVAPCANRMILQAVSLVPLDYFLAPEGDKLADLVAESEGILGGVAYMNPDIDQQLDRVFALAKDRNLNLDFHSDETNDSNSITLRHIAQAIIRHKYKGNVVCGHCCSLAVQENAEANKTIQLVKKAGIGVVSLPMCNLYLQGRMPKQTPRWRGVTLLHELKQAKVPVAIASDNCRDPFFAFGDHDGLEVFNMSVRIAHLDHPYGDWVNSITSTPADLMGLPDVGRIGVGLPADLILFKARNYSELLSRSQHDRIVLRNGTAIDTALPDYAELDDLFVK</sequence>
<keyword evidence="2 4" id="KW-0378">Hydrolase</keyword>
<evidence type="ECO:0000313" key="5">
    <source>
        <dbReference type="Proteomes" id="UP000646053"/>
    </source>
</evidence>
<comment type="caution">
    <text evidence="4">The sequence shown here is derived from an EMBL/GenBank/DDBJ whole genome shotgun (WGS) entry which is preliminary data.</text>
</comment>
<gene>
    <name evidence="4" type="ORF">GS601_06180</name>
</gene>
<organism evidence="4 5">
    <name type="scientific">Myxacorys almedinensis A</name>
    <dbReference type="NCBI Taxonomy" id="2690445"/>
    <lineage>
        <taxon>Bacteria</taxon>
        <taxon>Bacillati</taxon>
        <taxon>Cyanobacteriota</taxon>
        <taxon>Cyanophyceae</taxon>
        <taxon>Leptolyngbyales</taxon>
        <taxon>Leptolyngbyaceae</taxon>
        <taxon>Myxacorys</taxon>
        <taxon>Myxacorys almedinensis</taxon>
    </lineage>
</organism>
<dbReference type="Pfam" id="PF07969">
    <property type="entry name" value="Amidohydro_3"/>
    <property type="match status" value="1"/>
</dbReference>
<dbReference type="Gene3D" id="3.20.20.140">
    <property type="entry name" value="Metal-dependent hydrolases"/>
    <property type="match status" value="1"/>
</dbReference>
<dbReference type="SUPFAM" id="SSF51556">
    <property type="entry name" value="Metallo-dependent hydrolases"/>
    <property type="match status" value="1"/>
</dbReference>
<evidence type="ECO:0000256" key="2">
    <source>
        <dbReference type="ARBA" id="ARBA00022801"/>
    </source>
</evidence>
<accession>A0A8J8CIT5</accession>
<dbReference type="Gene3D" id="2.30.40.10">
    <property type="entry name" value="Urease, subunit C, domain 1"/>
    <property type="match status" value="1"/>
</dbReference>
<evidence type="ECO:0000256" key="1">
    <source>
        <dbReference type="ARBA" id="ARBA00022723"/>
    </source>
</evidence>
<name>A0A8J8CIT5_9CYAN</name>
<dbReference type="PANTHER" id="PTHR32027:SF0">
    <property type="entry name" value="CYTOSINE DEAMINASE"/>
    <property type="match status" value="1"/>
</dbReference>
<dbReference type="RefSeq" id="WP_162422389.1">
    <property type="nucleotide sequence ID" value="NZ_WVIE01000005.1"/>
</dbReference>